<evidence type="ECO:0000313" key="2">
    <source>
        <dbReference type="EMBL" id="RCV05653.1"/>
    </source>
</evidence>
<dbReference type="AlphaFoldDB" id="A0A368PJ75"/>
<dbReference type="EMBL" id="CM003528">
    <property type="protein sequence ID" value="RCV05653.1"/>
    <property type="molecule type" value="Genomic_DNA"/>
</dbReference>
<evidence type="ECO:0000256" key="1">
    <source>
        <dbReference type="SAM" id="MobiDB-lite"/>
    </source>
</evidence>
<organism evidence="2">
    <name type="scientific">Setaria italica</name>
    <name type="common">Foxtail millet</name>
    <name type="synonym">Panicum italicum</name>
    <dbReference type="NCBI Taxonomy" id="4555"/>
    <lineage>
        <taxon>Eukaryota</taxon>
        <taxon>Viridiplantae</taxon>
        <taxon>Streptophyta</taxon>
        <taxon>Embryophyta</taxon>
        <taxon>Tracheophyta</taxon>
        <taxon>Spermatophyta</taxon>
        <taxon>Magnoliopsida</taxon>
        <taxon>Liliopsida</taxon>
        <taxon>Poales</taxon>
        <taxon>Poaceae</taxon>
        <taxon>PACMAD clade</taxon>
        <taxon>Panicoideae</taxon>
        <taxon>Panicodae</taxon>
        <taxon>Paniceae</taxon>
        <taxon>Cenchrinae</taxon>
        <taxon>Setaria</taxon>
    </lineage>
</organism>
<feature type="compositionally biased region" description="Low complexity" evidence="1">
    <location>
        <begin position="49"/>
        <end position="69"/>
    </location>
</feature>
<reference evidence="2" key="1">
    <citation type="journal article" date="2012" name="Nat. Biotechnol.">
        <title>Reference genome sequence of the model plant Setaria.</title>
        <authorList>
            <person name="Bennetzen J.L."/>
            <person name="Schmutz J."/>
            <person name="Wang H."/>
            <person name="Percifield R."/>
            <person name="Hawkins J."/>
            <person name="Pontaroli A.C."/>
            <person name="Estep M."/>
            <person name="Feng L."/>
            <person name="Vaughn J.N."/>
            <person name="Grimwood J."/>
            <person name="Jenkins J."/>
            <person name="Barry K."/>
            <person name="Lindquist E."/>
            <person name="Hellsten U."/>
            <person name="Deshpande S."/>
            <person name="Wang X."/>
            <person name="Wu X."/>
            <person name="Mitros T."/>
            <person name="Triplett J."/>
            <person name="Yang X."/>
            <person name="Ye C.Y."/>
            <person name="Mauro-Herrera M."/>
            <person name="Wang L."/>
            <person name="Li P."/>
            <person name="Sharma M."/>
            <person name="Sharma R."/>
            <person name="Ronald P.C."/>
            <person name="Panaud O."/>
            <person name="Kellogg E.A."/>
            <person name="Brutnell T.P."/>
            <person name="Doust A.N."/>
            <person name="Tuskan G.A."/>
            <person name="Rokhsar D."/>
            <person name="Devos K.M."/>
        </authorList>
    </citation>
    <scope>NUCLEOTIDE SEQUENCE [LARGE SCALE GENOMIC DNA]</scope>
    <source>
        <strain evidence="2">Yugu1</strain>
    </source>
</reference>
<feature type="compositionally biased region" description="Basic residues" evidence="1">
    <location>
        <begin position="83"/>
        <end position="93"/>
    </location>
</feature>
<proteinExistence type="predicted"/>
<reference evidence="2" key="2">
    <citation type="submission" date="2015-07" db="EMBL/GenBank/DDBJ databases">
        <authorList>
            <person name="Noorani M."/>
        </authorList>
    </citation>
    <scope>NUCLEOTIDE SEQUENCE</scope>
    <source>
        <strain evidence="2">Yugu1</strain>
    </source>
</reference>
<feature type="region of interest" description="Disordered" evidence="1">
    <location>
        <begin position="31"/>
        <end position="99"/>
    </location>
</feature>
<protein>
    <submittedName>
        <fullName evidence="2">Uncharacterized protein</fullName>
    </submittedName>
</protein>
<name>A0A368PJ75_SETIT</name>
<accession>A0A368PJ75</accession>
<sequence>MQNTPGFHLEFSVPPVHLRLVRRRRLAAAALPTFRASREREAPSPSDALNSSPSTPLLHSLLPQQLRLNAPPPPAPRHSSPPHTRRRRLRHHPPPGSATSIPLCLIRVYDMKVQMTLLITFHFRKYDSW</sequence>
<gene>
    <name evidence="2" type="ORF">SETIT_1G100200v2</name>
</gene>